<dbReference type="PATRIC" id="fig|1441095.3.peg.3464"/>
<sequence>MNNRIVWLDQARGFALLGILLANMLLFQYGMWEDLTFRPLNWYDRAAFEWTNIFAVHSFMPLFAFLFAFGMVIMKDHMNQKGNSKFRRVFFRRFLFLGIVGYLHGTYIWDGDILLSYSVIGLILLFLFLNRKPKTLLVWFIIFMALSTLLTYGGAPEAPDQEMKNFLEQSQQIMQYGSYQEIVDHRVNDLPPIFNDTGLLVVMLIIMPFFSFPPFLLGLYVAKKRWLHKPENHLKGIKKAFWLSLFLGFSLKSLTLIWDEPIVYMLSEGIGPLALTVFYITSIVLLAQSRAWKKMLKPFGALGRLSLSNYLMQSVIMTTIFYGYGLGLYGRIGVLAGICLAFACYAVQLIISVWWLKHFKMGLFEWLWRGVTHLKVPELRRKRRMLPEQSNQVKV</sequence>
<keyword evidence="4" id="KW-1185">Reference proteome</keyword>
<proteinExistence type="predicted"/>
<feature type="transmembrane region" description="Helical" evidence="1">
    <location>
        <begin position="136"/>
        <end position="155"/>
    </location>
</feature>
<feature type="transmembrane region" description="Helical" evidence="1">
    <location>
        <begin position="113"/>
        <end position="129"/>
    </location>
</feature>
<feature type="transmembrane region" description="Helical" evidence="1">
    <location>
        <begin position="307"/>
        <end position="326"/>
    </location>
</feature>
<evidence type="ECO:0000259" key="2">
    <source>
        <dbReference type="Pfam" id="PF04235"/>
    </source>
</evidence>
<accession>A0A0M4FVV7</accession>
<dbReference type="Proteomes" id="UP000067625">
    <property type="component" value="Chromosome"/>
</dbReference>
<dbReference type="EMBL" id="CP012600">
    <property type="protein sequence ID" value="ALC84271.1"/>
    <property type="molecule type" value="Genomic_DNA"/>
</dbReference>
<feature type="transmembrane region" description="Helical" evidence="1">
    <location>
        <begin position="199"/>
        <end position="220"/>
    </location>
</feature>
<keyword evidence="1" id="KW-0812">Transmembrane</keyword>
<dbReference type="STRING" id="1441095.AM592_15705"/>
<feature type="transmembrane region" description="Helical" evidence="1">
    <location>
        <begin position="332"/>
        <end position="356"/>
    </location>
</feature>
<dbReference type="InterPro" id="IPR052529">
    <property type="entry name" value="Bact_Transport_Assoc"/>
</dbReference>
<dbReference type="PANTHER" id="PTHR30590:SF2">
    <property type="entry name" value="INNER MEMBRANE PROTEIN"/>
    <property type="match status" value="1"/>
</dbReference>
<protein>
    <recommendedName>
        <fullName evidence="2">DUF418 domain-containing protein</fullName>
    </recommendedName>
</protein>
<feature type="transmembrane region" description="Helical" evidence="1">
    <location>
        <begin position="270"/>
        <end position="287"/>
    </location>
</feature>
<evidence type="ECO:0000313" key="4">
    <source>
        <dbReference type="Proteomes" id="UP000067625"/>
    </source>
</evidence>
<reference evidence="4" key="1">
    <citation type="submission" date="2015-08" db="EMBL/GenBank/DDBJ databases">
        <title>Genome sequencing project for genomic taxonomy and phylogenomics of Bacillus-like bacteria.</title>
        <authorList>
            <person name="Liu B."/>
            <person name="Wang J."/>
            <person name="Zhu Y."/>
            <person name="Liu G."/>
            <person name="Chen Q."/>
            <person name="Chen Z."/>
            <person name="Lan J."/>
            <person name="Che J."/>
            <person name="Ge C."/>
            <person name="Shi H."/>
            <person name="Pan Z."/>
            <person name="Liu X."/>
        </authorList>
    </citation>
    <scope>NUCLEOTIDE SEQUENCE [LARGE SCALE GENOMIC DNA]</scope>
    <source>
        <strain evidence="4">FJAT-4402</strain>
    </source>
</reference>
<dbReference type="PANTHER" id="PTHR30590">
    <property type="entry name" value="INNER MEMBRANE PROTEIN"/>
    <property type="match status" value="1"/>
</dbReference>
<keyword evidence="1" id="KW-1133">Transmembrane helix</keyword>
<evidence type="ECO:0000313" key="3">
    <source>
        <dbReference type="EMBL" id="ALC84271.1"/>
    </source>
</evidence>
<dbReference type="Pfam" id="PF04235">
    <property type="entry name" value="DUF418"/>
    <property type="match status" value="1"/>
</dbReference>
<feature type="transmembrane region" description="Helical" evidence="1">
    <location>
        <begin position="12"/>
        <end position="30"/>
    </location>
</feature>
<feature type="domain" description="DUF418" evidence="2">
    <location>
        <begin position="222"/>
        <end position="374"/>
    </location>
</feature>
<evidence type="ECO:0000256" key="1">
    <source>
        <dbReference type="SAM" id="Phobius"/>
    </source>
</evidence>
<keyword evidence="1" id="KW-0472">Membrane</keyword>
<gene>
    <name evidence="3" type="ORF">AM592_15705</name>
</gene>
<name>A0A0M4FVV7_9BACI</name>
<reference evidence="3 4" key="2">
    <citation type="journal article" date="2016" name="Int. J. Syst. Evol. Microbiol.">
        <title>Bacillus gobiensis sp. nov., isolated from a soil sample.</title>
        <authorList>
            <person name="Liu B."/>
            <person name="Liu G.H."/>
            <person name="Cetin S."/>
            <person name="Schumann P."/>
            <person name="Pan Z.Z."/>
            <person name="Chen Q.Q."/>
        </authorList>
    </citation>
    <scope>NUCLEOTIDE SEQUENCE [LARGE SCALE GENOMIC DNA]</scope>
    <source>
        <strain evidence="3 4">FJAT-4402</strain>
    </source>
</reference>
<dbReference type="AlphaFoldDB" id="A0A0M4FVV7"/>
<feature type="transmembrane region" description="Helical" evidence="1">
    <location>
        <begin position="90"/>
        <end position="107"/>
    </location>
</feature>
<feature type="transmembrane region" description="Helical" evidence="1">
    <location>
        <begin position="50"/>
        <end position="69"/>
    </location>
</feature>
<organism evidence="3 4">
    <name type="scientific">Bacillus gobiensis</name>
    <dbReference type="NCBI Taxonomy" id="1441095"/>
    <lineage>
        <taxon>Bacteria</taxon>
        <taxon>Bacillati</taxon>
        <taxon>Bacillota</taxon>
        <taxon>Bacilli</taxon>
        <taxon>Bacillales</taxon>
        <taxon>Bacillaceae</taxon>
        <taxon>Bacillus</taxon>
    </lineage>
</organism>
<feature type="transmembrane region" description="Helical" evidence="1">
    <location>
        <begin position="240"/>
        <end position="258"/>
    </location>
</feature>
<dbReference type="InterPro" id="IPR007349">
    <property type="entry name" value="DUF418"/>
</dbReference>